<accession>A0A1H7Q1Y5</accession>
<evidence type="ECO:0008006" key="5">
    <source>
        <dbReference type="Google" id="ProtNLM"/>
    </source>
</evidence>
<evidence type="ECO:0000256" key="2">
    <source>
        <dbReference type="SAM" id="SignalP"/>
    </source>
</evidence>
<keyword evidence="4" id="KW-1185">Reference proteome</keyword>
<feature type="chain" id="PRO_5011491380" description="DoxX-like family protein" evidence="2">
    <location>
        <begin position="22"/>
        <end position="147"/>
    </location>
</feature>
<evidence type="ECO:0000256" key="1">
    <source>
        <dbReference type="SAM" id="Phobius"/>
    </source>
</evidence>
<dbReference type="PROSITE" id="PS51257">
    <property type="entry name" value="PROKAR_LIPOPROTEIN"/>
    <property type="match status" value="1"/>
</dbReference>
<dbReference type="OrthoDB" id="9851455at2"/>
<feature type="transmembrane region" description="Helical" evidence="1">
    <location>
        <begin position="122"/>
        <end position="142"/>
    </location>
</feature>
<dbReference type="Proteomes" id="UP000198984">
    <property type="component" value="Unassembled WGS sequence"/>
</dbReference>
<feature type="transmembrane region" description="Helical" evidence="1">
    <location>
        <begin position="92"/>
        <end position="116"/>
    </location>
</feature>
<dbReference type="RefSeq" id="WP_089909083.1">
    <property type="nucleotide sequence ID" value="NZ_FOBB01000002.1"/>
</dbReference>
<dbReference type="STRING" id="573321.SAMN04488505_102219"/>
<gene>
    <name evidence="3" type="ORF">SAMN04488505_102219</name>
</gene>
<reference evidence="3 4" key="1">
    <citation type="submission" date="2016-10" db="EMBL/GenBank/DDBJ databases">
        <authorList>
            <person name="de Groot N.N."/>
        </authorList>
    </citation>
    <scope>NUCLEOTIDE SEQUENCE [LARGE SCALE GENOMIC DNA]</scope>
    <source>
        <strain evidence="3 4">DSM 21039</strain>
    </source>
</reference>
<organism evidence="3 4">
    <name type="scientific">Chitinophaga rupis</name>
    <dbReference type="NCBI Taxonomy" id="573321"/>
    <lineage>
        <taxon>Bacteria</taxon>
        <taxon>Pseudomonadati</taxon>
        <taxon>Bacteroidota</taxon>
        <taxon>Chitinophagia</taxon>
        <taxon>Chitinophagales</taxon>
        <taxon>Chitinophagaceae</taxon>
        <taxon>Chitinophaga</taxon>
    </lineage>
</organism>
<dbReference type="InterPro" id="IPR045770">
    <property type="entry name" value="DUF6223"/>
</dbReference>
<name>A0A1H7Q1Y5_9BACT</name>
<dbReference type="AlphaFoldDB" id="A0A1H7Q1Y5"/>
<keyword evidence="1" id="KW-0812">Transmembrane</keyword>
<sequence>MGKIISFVLSVSLIISCCLFATVKTFSQTAEPVNKVSTTETKKSALFNEGGYVKGITPARAIGLVELLLGILSIFFAIRAKKRSSIAGTKTALILGLLAMVFSIVHFVTTAGAVFGSGSGKAGAILAIMLSLVGIILSRLALRRKKI</sequence>
<evidence type="ECO:0000313" key="3">
    <source>
        <dbReference type="EMBL" id="SEL41495.1"/>
    </source>
</evidence>
<dbReference type="Pfam" id="PF19733">
    <property type="entry name" value="DUF6223"/>
    <property type="match status" value="1"/>
</dbReference>
<feature type="signal peptide" evidence="2">
    <location>
        <begin position="1"/>
        <end position="21"/>
    </location>
</feature>
<proteinExistence type="predicted"/>
<keyword evidence="2" id="KW-0732">Signal</keyword>
<protein>
    <recommendedName>
        <fullName evidence="5">DoxX-like family protein</fullName>
    </recommendedName>
</protein>
<keyword evidence="1" id="KW-1133">Transmembrane helix</keyword>
<dbReference type="EMBL" id="FOBB01000002">
    <property type="protein sequence ID" value="SEL41495.1"/>
    <property type="molecule type" value="Genomic_DNA"/>
</dbReference>
<evidence type="ECO:0000313" key="4">
    <source>
        <dbReference type="Proteomes" id="UP000198984"/>
    </source>
</evidence>
<feature type="transmembrane region" description="Helical" evidence="1">
    <location>
        <begin position="61"/>
        <end position="80"/>
    </location>
</feature>
<keyword evidence="1" id="KW-0472">Membrane</keyword>